<evidence type="ECO:0000313" key="1">
    <source>
        <dbReference type="EMBL" id="KAH7846247.1"/>
    </source>
</evidence>
<comment type="caution">
    <text evidence="1">The sequence shown here is derived from an EMBL/GenBank/DDBJ whole genome shotgun (WGS) entry which is preliminary data.</text>
</comment>
<dbReference type="Proteomes" id="UP000828048">
    <property type="component" value="Chromosome 5"/>
</dbReference>
<reference evidence="1 2" key="1">
    <citation type="journal article" date="2021" name="Hortic Res">
        <title>High-quality reference genome and annotation aids understanding of berry development for evergreen blueberry (Vaccinium darrowii).</title>
        <authorList>
            <person name="Yu J."/>
            <person name="Hulse-Kemp A.M."/>
            <person name="Babiker E."/>
            <person name="Staton M."/>
        </authorList>
    </citation>
    <scope>NUCLEOTIDE SEQUENCE [LARGE SCALE GENOMIC DNA]</scope>
    <source>
        <strain evidence="2">cv. NJ 8807/NJ 8810</strain>
        <tissue evidence="1">Young leaf</tissue>
    </source>
</reference>
<gene>
    <name evidence="1" type="ORF">Vadar_011706</name>
</gene>
<dbReference type="EMBL" id="CM037155">
    <property type="protein sequence ID" value="KAH7846247.1"/>
    <property type="molecule type" value="Genomic_DNA"/>
</dbReference>
<accession>A0ACB7XZ06</accession>
<evidence type="ECO:0000313" key="2">
    <source>
        <dbReference type="Proteomes" id="UP000828048"/>
    </source>
</evidence>
<protein>
    <submittedName>
        <fullName evidence="1">Uncharacterized protein</fullName>
    </submittedName>
</protein>
<sequence length="374" mass="41626">MEGGKILLFGVLVSLVFGVAGGAEVKGLGSCSFPAVFNFGDSNSDTGAFSAAISPWLPPAGQTFFGKPTGRASDGRLIIDFISEQLGLPYLSAYLDSFETNFRHGANFAVGVGTIRRQNDTPPFICPFYLGMQTTQFTQFKARTIDLYNRGKKPSRLPKPEDFSKALYTLDIGQNDVYRSMFSSHATVIPDITDIINQFAAAVQNLYDQGGRAFWIHNVGPNGCLPAAQKNILNRTEEAFDKNGCIDRWNERVMEYNRQLKDRVIKLRKALPEAAITYVDVYAAKYKLISNAKNLGFTNPLKICTAHKENRNGRKVEVGLCEKPSTYISWDELEKLVEFPEKIVSDLQKFIPKAGMLERRFSLASVTLLLCQSR</sequence>
<organism evidence="1 2">
    <name type="scientific">Vaccinium darrowii</name>
    <dbReference type="NCBI Taxonomy" id="229202"/>
    <lineage>
        <taxon>Eukaryota</taxon>
        <taxon>Viridiplantae</taxon>
        <taxon>Streptophyta</taxon>
        <taxon>Embryophyta</taxon>
        <taxon>Tracheophyta</taxon>
        <taxon>Spermatophyta</taxon>
        <taxon>Magnoliopsida</taxon>
        <taxon>eudicotyledons</taxon>
        <taxon>Gunneridae</taxon>
        <taxon>Pentapetalae</taxon>
        <taxon>asterids</taxon>
        <taxon>Ericales</taxon>
        <taxon>Ericaceae</taxon>
        <taxon>Vaccinioideae</taxon>
        <taxon>Vaccinieae</taxon>
        <taxon>Vaccinium</taxon>
    </lineage>
</organism>
<name>A0ACB7XZ06_9ERIC</name>
<proteinExistence type="predicted"/>
<keyword evidence="2" id="KW-1185">Reference proteome</keyword>